<name>A0A1Y2B8C7_9FUNG</name>
<dbReference type="InterPro" id="IPR016181">
    <property type="entry name" value="Acyl_CoA_acyltransferase"/>
</dbReference>
<dbReference type="Gene3D" id="3.40.630.30">
    <property type="match status" value="1"/>
</dbReference>
<gene>
    <name evidence="1" type="ORF">BCR33DRAFT_724270</name>
</gene>
<dbReference type="EMBL" id="MCGO01000081">
    <property type="protein sequence ID" value="ORY30747.1"/>
    <property type="molecule type" value="Genomic_DNA"/>
</dbReference>
<accession>A0A1Y2B8C7</accession>
<dbReference type="AlphaFoldDB" id="A0A1Y2B8C7"/>
<evidence type="ECO:0000313" key="1">
    <source>
        <dbReference type="EMBL" id="ORY30747.1"/>
    </source>
</evidence>
<sequence>MTLQTSNNNELKVSDTVAHSGETQTPLSDAQASLNKLHSFISLKNTSRPLLCPNPIDLGNGLVLRRAEPGDRDELAAFNAHIHFPSGGRGTFDYFSPSNFEGAEHPTTDHTNFTVVVDTAKNNKIVSSVWSVPQIWYYGNPDTLATESNALETGVPIVVVRPEGVGTDEEYRGHGLIKKHMDVHHEWARALGSPLQFIGGMPQYYCRFGYECAPERIAGVGGTLASLEPLIKKKDPRFQVRQATLDDVDFIMTTVRVNSSRRDGIWTDVDQFGWTSIMKGPYHHYVVEFVSDSPESSKEPVRIGFVEFKSYSGNIQRLELADTDVASWEDFTSAVLAFVPQFHKEVMAGVKKQIQAPYTAPRKMKNSNTLPNDWQFFLSLGARHPAYKSVAATCLPLKRDPYYWFTRIESVQHLLNTYTFSITKSDYNAGGAPLIRLREARFGSVIEKGGQFVTFQGNTATRIRYGHPKCVDVLDVLFPRMAND</sequence>
<evidence type="ECO:0000313" key="2">
    <source>
        <dbReference type="Proteomes" id="UP000193642"/>
    </source>
</evidence>
<proteinExistence type="predicted"/>
<comment type="caution">
    <text evidence="1">The sequence shown here is derived from an EMBL/GenBank/DDBJ whole genome shotgun (WGS) entry which is preliminary data.</text>
</comment>
<protein>
    <submittedName>
        <fullName evidence="1">Uncharacterized protein</fullName>
    </submittedName>
</protein>
<dbReference type="Proteomes" id="UP000193642">
    <property type="component" value="Unassembled WGS sequence"/>
</dbReference>
<dbReference type="SUPFAM" id="SSF55729">
    <property type="entry name" value="Acyl-CoA N-acyltransferases (Nat)"/>
    <property type="match status" value="1"/>
</dbReference>
<organism evidence="1 2">
    <name type="scientific">Rhizoclosmatium globosum</name>
    <dbReference type="NCBI Taxonomy" id="329046"/>
    <lineage>
        <taxon>Eukaryota</taxon>
        <taxon>Fungi</taxon>
        <taxon>Fungi incertae sedis</taxon>
        <taxon>Chytridiomycota</taxon>
        <taxon>Chytridiomycota incertae sedis</taxon>
        <taxon>Chytridiomycetes</taxon>
        <taxon>Chytridiales</taxon>
        <taxon>Chytriomycetaceae</taxon>
        <taxon>Rhizoclosmatium</taxon>
    </lineage>
</organism>
<dbReference type="OrthoDB" id="2107414at2759"/>
<keyword evidence="2" id="KW-1185">Reference proteome</keyword>
<reference evidence="1 2" key="1">
    <citation type="submission" date="2016-07" db="EMBL/GenBank/DDBJ databases">
        <title>Pervasive Adenine N6-methylation of Active Genes in Fungi.</title>
        <authorList>
            <consortium name="DOE Joint Genome Institute"/>
            <person name="Mondo S.J."/>
            <person name="Dannebaum R.O."/>
            <person name="Kuo R.C."/>
            <person name="Labutti K."/>
            <person name="Haridas S."/>
            <person name="Kuo A."/>
            <person name="Salamov A."/>
            <person name="Ahrendt S.R."/>
            <person name="Lipzen A."/>
            <person name="Sullivan W."/>
            <person name="Andreopoulos W.B."/>
            <person name="Clum A."/>
            <person name="Lindquist E."/>
            <person name="Daum C."/>
            <person name="Ramamoorthy G.K."/>
            <person name="Gryganskyi A."/>
            <person name="Culley D."/>
            <person name="Magnuson J.K."/>
            <person name="James T.Y."/>
            <person name="O'Malley M.A."/>
            <person name="Stajich J.E."/>
            <person name="Spatafora J.W."/>
            <person name="Visel A."/>
            <person name="Grigoriev I.V."/>
        </authorList>
    </citation>
    <scope>NUCLEOTIDE SEQUENCE [LARGE SCALE GENOMIC DNA]</scope>
    <source>
        <strain evidence="1 2">JEL800</strain>
    </source>
</reference>